<evidence type="ECO:0000313" key="1">
    <source>
        <dbReference type="EMBL" id="BES92964.1"/>
    </source>
</evidence>
<sequence length="1231" mass="142847">MNTQESVWHPVPLPVCQEPCRAVIGILPTPKKTQDDERLEKLTKELLHKRQNFENSAVEEAVSDILKFNDEAAGEIKLLTSRLLAFLNDLKSRIEKTVQYDAIVPSLKEEWNGLIDDWTCDIRKVTRNLQERITYALKQCESKLVESRKFTETRINSVLSDLVTRINHLTIQNERTYAETECHLKLLFEEILRKWLILFSHEICRRDSLETTKINEPAVDTQSKSEQQLKKIFDLVDGILPSLDDFDVDFTRLWIFDFYINHLKICKRHAKMNFKEALLGVKSQLEEPKQMPEDPDMDERSQALWLEIVDILRAQNADLDNYVKQSTYAWNKFIKRLHCAEATANIAIDKLRSRILNTAVRSEAHMSILLDALREGSSVAQMDRVLSQISNEIESMISKILSVRKDEDRIIEQLITACFIAIDIFSSQLALLEEPKPNGHTIGKDCKAMDDDNQIEITNRKLVVMKYCVFSAQSWIQGYGLAPWFKETVAMLEGQLPKFLAMFSKNLVLMYQGDCEYWVMLQLQKLFDRKQRIKEAIYEPRLKELQEHEVAQKNITAKIESLSQEAEMKVDATKERLVANNDELIMFLEETKTNSLEDTLEKKWNNIKKRSAIEKLEEKRVKLVHQAKLDVEKIFKTLEESCITYLSSLRLFHEGGNYSSDECNMAVKKYSKINADLLKTCDGLLKKLDKILTSTRDAFRMRFAKIVYPKATEAEISKAAERSANERLQILFNRLKEMIKIETYKAAKSLTALKEAGNEIKQASNLTEWLRFVLEVYAASTYFAPPTESVPMELLKAEGKRKSRRGALNRKSKQFLNIGEKCDSSKRSVASSHSLIYRSGNFPDEDNYLYNTKKLMNKTYPKIKSVLIAAYNHYHLTKSHYSHQKSAATVILKHYNLQCESVWTFLLKDYLDILHRLYSEIIAYISLSKDRHFYDMANRAMKLRHEHKSKLDQLNVKGVKESIDNRLKPYHGYPLNKHLLQSLLILVVQYCKEHLQARKTVNDTFKDDLKELAVLNREKTQDLIRDSREMIVTILSHTGINEFMNSIHQSFRNISSTIVDTPKIELPLPKKQSIGRRSASKPVDVMEFTYLHDFEFMKFPSYINDILNTVKAIQRETEWFSDELDEEEDDSFIPENDAGYPEIEPPLLKKFLREIEKMVEEFEQSAIGNLRTAKAEFDSISSELVRWKAEWVSNIKEVNKLYLIDPILDAPPQKLALDPATALRCNEITDT</sequence>
<gene>
    <name evidence="1" type="ORF">NTJ_05772</name>
</gene>
<proteinExistence type="predicted"/>
<reference evidence="1 2" key="1">
    <citation type="submission" date="2023-09" db="EMBL/GenBank/DDBJ databases">
        <title>Nesidiocoris tenuis whole genome shotgun sequence.</title>
        <authorList>
            <person name="Shibata T."/>
            <person name="Shimoda M."/>
            <person name="Kobayashi T."/>
            <person name="Uehara T."/>
        </authorList>
    </citation>
    <scope>NUCLEOTIDE SEQUENCE [LARGE SCALE GENOMIC DNA]</scope>
    <source>
        <strain evidence="1 2">Japan</strain>
    </source>
</reference>
<protein>
    <recommendedName>
        <fullName evidence="3">DUF4455 domain-containing protein</fullName>
    </recommendedName>
</protein>
<dbReference type="Proteomes" id="UP001307889">
    <property type="component" value="Chromosome 4"/>
</dbReference>
<evidence type="ECO:0000313" key="2">
    <source>
        <dbReference type="Proteomes" id="UP001307889"/>
    </source>
</evidence>
<accession>A0ABN7AL70</accession>
<evidence type="ECO:0008006" key="3">
    <source>
        <dbReference type="Google" id="ProtNLM"/>
    </source>
</evidence>
<name>A0ABN7AL70_9HEMI</name>
<organism evidence="1 2">
    <name type="scientific">Nesidiocoris tenuis</name>
    <dbReference type="NCBI Taxonomy" id="355587"/>
    <lineage>
        <taxon>Eukaryota</taxon>
        <taxon>Metazoa</taxon>
        <taxon>Ecdysozoa</taxon>
        <taxon>Arthropoda</taxon>
        <taxon>Hexapoda</taxon>
        <taxon>Insecta</taxon>
        <taxon>Pterygota</taxon>
        <taxon>Neoptera</taxon>
        <taxon>Paraneoptera</taxon>
        <taxon>Hemiptera</taxon>
        <taxon>Heteroptera</taxon>
        <taxon>Panheteroptera</taxon>
        <taxon>Cimicomorpha</taxon>
        <taxon>Miridae</taxon>
        <taxon>Dicyphina</taxon>
        <taxon>Nesidiocoris</taxon>
    </lineage>
</organism>
<keyword evidence="2" id="KW-1185">Reference proteome</keyword>
<dbReference type="EMBL" id="AP028912">
    <property type="protein sequence ID" value="BES92964.1"/>
    <property type="molecule type" value="Genomic_DNA"/>
</dbReference>